<protein>
    <submittedName>
        <fullName evidence="1">Uncharacterized protein</fullName>
    </submittedName>
</protein>
<evidence type="ECO:0000313" key="1">
    <source>
        <dbReference type="EMBL" id="KAI5663826.1"/>
    </source>
</evidence>
<keyword evidence="2" id="KW-1185">Reference proteome</keyword>
<gene>
    <name evidence="1" type="ORF">M9H77_23149</name>
</gene>
<dbReference type="EMBL" id="CM044705">
    <property type="protein sequence ID" value="KAI5663826.1"/>
    <property type="molecule type" value="Genomic_DNA"/>
</dbReference>
<comment type="caution">
    <text evidence="1">The sequence shown here is derived from an EMBL/GenBank/DDBJ whole genome shotgun (WGS) entry which is preliminary data.</text>
</comment>
<name>A0ACC0AWI3_CATRO</name>
<reference evidence="2" key="1">
    <citation type="journal article" date="2023" name="Nat. Plants">
        <title>Single-cell RNA sequencing provides a high-resolution roadmap for understanding the multicellular compartmentation of specialized metabolism.</title>
        <authorList>
            <person name="Sun S."/>
            <person name="Shen X."/>
            <person name="Li Y."/>
            <person name="Li Y."/>
            <person name="Wang S."/>
            <person name="Li R."/>
            <person name="Zhang H."/>
            <person name="Shen G."/>
            <person name="Guo B."/>
            <person name="Wei J."/>
            <person name="Xu J."/>
            <person name="St-Pierre B."/>
            <person name="Chen S."/>
            <person name="Sun C."/>
        </authorList>
    </citation>
    <scope>NUCLEOTIDE SEQUENCE [LARGE SCALE GENOMIC DNA]</scope>
</reference>
<evidence type="ECO:0000313" key="2">
    <source>
        <dbReference type="Proteomes" id="UP001060085"/>
    </source>
</evidence>
<proteinExistence type="predicted"/>
<dbReference type="Proteomes" id="UP001060085">
    <property type="component" value="Linkage Group LG05"/>
</dbReference>
<sequence>MWENLLSRKQGLTIGQPEWELKCLLLRRLMTVTRLLLLSGPKDKELGFCERIWQVHLTLRKETFKGTFLNNYFPSSLWMEKEREFFNLEQTEGILVVEYAHKFNSLGRFVPEVMGSENLKMIRFEEEYIWVSAVERLEHALAMGSFGTELMSALNRANLATDLNFLKSLKPYVLWGMACRSRVRISLDSGCDRANDLNRKSEEAKDLLHGLFTSARPKKIKDNDENVDNGMVVYMENALEIKLEGFEDEEQVSKTSCYLEEPFERDNSQVARRRLKGIGLFTSPAYLASWIRHKLILLGYEAHANSSQGLKNMGLEEKMCEHWPNWPTSKFSRLYRT</sequence>
<accession>A0ACC0AWI3</accession>
<organism evidence="1 2">
    <name type="scientific">Catharanthus roseus</name>
    <name type="common">Madagascar periwinkle</name>
    <name type="synonym">Vinca rosea</name>
    <dbReference type="NCBI Taxonomy" id="4058"/>
    <lineage>
        <taxon>Eukaryota</taxon>
        <taxon>Viridiplantae</taxon>
        <taxon>Streptophyta</taxon>
        <taxon>Embryophyta</taxon>
        <taxon>Tracheophyta</taxon>
        <taxon>Spermatophyta</taxon>
        <taxon>Magnoliopsida</taxon>
        <taxon>eudicotyledons</taxon>
        <taxon>Gunneridae</taxon>
        <taxon>Pentapetalae</taxon>
        <taxon>asterids</taxon>
        <taxon>lamiids</taxon>
        <taxon>Gentianales</taxon>
        <taxon>Apocynaceae</taxon>
        <taxon>Rauvolfioideae</taxon>
        <taxon>Vinceae</taxon>
        <taxon>Catharanthinae</taxon>
        <taxon>Catharanthus</taxon>
    </lineage>
</organism>